<dbReference type="InterPro" id="IPR036271">
    <property type="entry name" value="Tet_transcr_reg_TetR-rel_C_sf"/>
</dbReference>
<dbReference type="EMBL" id="LAZR01023867">
    <property type="protein sequence ID" value="KKL77051.1"/>
    <property type="molecule type" value="Genomic_DNA"/>
</dbReference>
<evidence type="ECO:0000313" key="2">
    <source>
        <dbReference type="EMBL" id="KKL77051.1"/>
    </source>
</evidence>
<dbReference type="Gene3D" id="1.10.357.10">
    <property type="entry name" value="Tetracycline Repressor, domain 2"/>
    <property type="match status" value="1"/>
</dbReference>
<dbReference type="Pfam" id="PF13977">
    <property type="entry name" value="TetR_C_6"/>
    <property type="match status" value="1"/>
</dbReference>
<dbReference type="AlphaFoldDB" id="A0A0F9FF48"/>
<comment type="caution">
    <text evidence="2">The sequence shown here is derived from an EMBL/GenBank/DDBJ whole genome shotgun (WGS) entry which is preliminary data.</text>
</comment>
<name>A0A0F9FF48_9ZZZZ</name>
<evidence type="ECO:0000259" key="1">
    <source>
        <dbReference type="Pfam" id="PF13977"/>
    </source>
</evidence>
<proteinExistence type="predicted"/>
<dbReference type="InterPro" id="IPR039538">
    <property type="entry name" value="BetI_C"/>
</dbReference>
<protein>
    <recommendedName>
        <fullName evidence="1">BetI-type transcriptional repressor C-terminal domain-containing protein</fullName>
    </recommendedName>
</protein>
<accession>A0A0F9FF48</accession>
<gene>
    <name evidence="2" type="ORF">LCGC14_2038740</name>
</gene>
<feature type="non-terminal residue" evidence="2">
    <location>
        <position position="1"/>
    </location>
</feature>
<dbReference type="SUPFAM" id="SSF48498">
    <property type="entry name" value="Tetracyclin repressor-like, C-terminal domain"/>
    <property type="match status" value="1"/>
</dbReference>
<organism evidence="2">
    <name type="scientific">marine sediment metagenome</name>
    <dbReference type="NCBI Taxonomy" id="412755"/>
    <lineage>
        <taxon>unclassified sequences</taxon>
        <taxon>metagenomes</taxon>
        <taxon>ecological metagenomes</taxon>
    </lineage>
</organism>
<reference evidence="2" key="1">
    <citation type="journal article" date="2015" name="Nature">
        <title>Complex archaea that bridge the gap between prokaryotes and eukaryotes.</title>
        <authorList>
            <person name="Spang A."/>
            <person name="Saw J.H."/>
            <person name="Jorgensen S.L."/>
            <person name="Zaremba-Niedzwiedzka K."/>
            <person name="Martijn J."/>
            <person name="Lind A.E."/>
            <person name="van Eijk R."/>
            <person name="Schleper C."/>
            <person name="Guy L."/>
            <person name="Ettema T.J."/>
        </authorList>
    </citation>
    <scope>NUCLEOTIDE SEQUENCE</scope>
</reference>
<sequence length="141" mass="15032">SELAHGRCDGVELLVAPLDALARDAQEALTLAEDIVPLSRAGLEFCSHAVRDDELRQRVAAVYADARRHLTGLIEEARQQGLVEGVRAQPMATVLIAMFEGLLLLKAIDPEAVDVGAAWREGTSALLRGLTSSAAAEVPRP</sequence>
<feature type="domain" description="BetI-type transcriptional repressor C-terminal" evidence="1">
    <location>
        <begin position="38"/>
        <end position="120"/>
    </location>
</feature>